<name>A0A4S4DK26_CAMSN</name>
<evidence type="ECO:0000313" key="2">
    <source>
        <dbReference type="EMBL" id="THG03240.1"/>
    </source>
</evidence>
<keyword evidence="3" id="KW-1185">Reference proteome</keyword>
<dbReference type="AlphaFoldDB" id="A0A4S4DK26"/>
<dbReference type="EMBL" id="SDRB02011006">
    <property type="protein sequence ID" value="THG03240.1"/>
    <property type="molecule type" value="Genomic_DNA"/>
</dbReference>
<accession>A0A4S4DK26</accession>
<dbReference type="GO" id="GO:0035267">
    <property type="term" value="C:NuA4 histone acetyltransferase complex"/>
    <property type="evidence" value="ECO:0007669"/>
    <property type="project" value="InterPro"/>
</dbReference>
<evidence type="ECO:0000313" key="3">
    <source>
        <dbReference type="Proteomes" id="UP000306102"/>
    </source>
</evidence>
<comment type="caution">
    <text evidence="2">The sequence shown here is derived from an EMBL/GenBank/DDBJ whole genome shotgun (WGS) entry which is preliminary data.</text>
</comment>
<dbReference type="PANTHER" id="PTHR46774">
    <property type="entry name" value="CHROMATIN MODIFICATION-RELATED PROTEIN EAF1 A-RELATED"/>
    <property type="match status" value="1"/>
</dbReference>
<evidence type="ECO:0000256" key="1">
    <source>
        <dbReference type="SAM" id="MobiDB-lite"/>
    </source>
</evidence>
<proteinExistence type="predicted"/>
<dbReference type="InterPro" id="IPR044798">
    <property type="entry name" value="EAF1A/B"/>
</dbReference>
<feature type="compositionally biased region" description="Gly residues" evidence="1">
    <location>
        <begin position="327"/>
        <end position="337"/>
    </location>
</feature>
<gene>
    <name evidence="2" type="ORF">TEA_024178</name>
</gene>
<organism evidence="2 3">
    <name type="scientific">Camellia sinensis var. sinensis</name>
    <name type="common">China tea</name>
    <dbReference type="NCBI Taxonomy" id="542762"/>
    <lineage>
        <taxon>Eukaryota</taxon>
        <taxon>Viridiplantae</taxon>
        <taxon>Streptophyta</taxon>
        <taxon>Embryophyta</taxon>
        <taxon>Tracheophyta</taxon>
        <taxon>Spermatophyta</taxon>
        <taxon>Magnoliopsida</taxon>
        <taxon>eudicotyledons</taxon>
        <taxon>Gunneridae</taxon>
        <taxon>Pentapetalae</taxon>
        <taxon>asterids</taxon>
        <taxon>Ericales</taxon>
        <taxon>Theaceae</taxon>
        <taxon>Camellia</taxon>
    </lineage>
</organism>
<protein>
    <submittedName>
        <fullName evidence="2">Uncharacterized protein</fullName>
    </submittedName>
</protein>
<dbReference type="STRING" id="542762.A0A4S4DK26"/>
<dbReference type="Proteomes" id="UP000306102">
    <property type="component" value="Unassembled WGS sequence"/>
</dbReference>
<reference evidence="2 3" key="1">
    <citation type="journal article" date="2018" name="Proc. Natl. Acad. Sci. U.S.A.">
        <title>Draft genome sequence of Camellia sinensis var. sinensis provides insights into the evolution of the tea genome and tea quality.</title>
        <authorList>
            <person name="Wei C."/>
            <person name="Yang H."/>
            <person name="Wang S."/>
            <person name="Zhao J."/>
            <person name="Liu C."/>
            <person name="Gao L."/>
            <person name="Xia E."/>
            <person name="Lu Y."/>
            <person name="Tai Y."/>
            <person name="She G."/>
            <person name="Sun J."/>
            <person name="Cao H."/>
            <person name="Tong W."/>
            <person name="Gao Q."/>
            <person name="Li Y."/>
            <person name="Deng W."/>
            <person name="Jiang X."/>
            <person name="Wang W."/>
            <person name="Chen Q."/>
            <person name="Zhang S."/>
            <person name="Li H."/>
            <person name="Wu J."/>
            <person name="Wang P."/>
            <person name="Li P."/>
            <person name="Shi C."/>
            <person name="Zheng F."/>
            <person name="Jian J."/>
            <person name="Huang B."/>
            <person name="Shan D."/>
            <person name="Shi M."/>
            <person name="Fang C."/>
            <person name="Yue Y."/>
            <person name="Li F."/>
            <person name="Li D."/>
            <person name="Wei S."/>
            <person name="Han B."/>
            <person name="Jiang C."/>
            <person name="Yin Y."/>
            <person name="Xia T."/>
            <person name="Zhang Z."/>
            <person name="Bennetzen J.L."/>
            <person name="Zhao S."/>
            <person name="Wan X."/>
        </authorList>
    </citation>
    <scope>NUCLEOTIDE SEQUENCE [LARGE SCALE GENOMIC DNA]</scope>
    <source>
        <strain evidence="3">cv. Shuchazao</strain>
        <tissue evidence="2">Leaf</tissue>
    </source>
</reference>
<sequence length="368" mass="40023">MRAEALDDLSASPLVNWNICSLRSVVLMKSPSFGALSFETTVSLSHGGDDERRSATVMASDDRRSATMAASSLQCSGRDFVCAVQGYAVRFLKNNTSLVPLGLAEAPATPDRVSDLGILSWKDHLTEENLFYVVPPGAMETYRNSIESHLAKVEASRMSKDCGVYCKLRWSGVNKTGSCIQEEVETSMYDAAADYVSQGGAYEEDEGETSTYYLPGGFEGNTPSKFGQKKRKNLTKSNDARAYDLGTNSPIMQCMENKVGTQQSVFDHFCVVFGLDQFQGWQFKTDPAGIPDPDPDLCGFFPKNTPDGEKMIWGRGIFGVGETRSPVGGGDGEGGRFSIGDRRDFHNRGSGTGRVIPGLALPRCHSYV</sequence>
<feature type="region of interest" description="Disordered" evidence="1">
    <location>
        <begin position="323"/>
        <end position="344"/>
    </location>
</feature>
<dbReference type="PANTHER" id="PTHR46774:SF3">
    <property type="entry name" value="CHROMATIN MODIFICATION-RELATED PROTEIN EAF1 A-RELATED"/>
    <property type="match status" value="1"/>
</dbReference>